<dbReference type="InterPro" id="IPR013087">
    <property type="entry name" value="Znf_C2H2_type"/>
</dbReference>
<dbReference type="SUPFAM" id="SSF57667">
    <property type="entry name" value="beta-beta-alpha zinc fingers"/>
    <property type="match status" value="1"/>
</dbReference>
<feature type="compositionally biased region" description="Polar residues" evidence="2">
    <location>
        <begin position="368"/>
        <end position="392"/>
    </location>
</feature>
<organism evidence="4 5">
    <name type="scientific">Argiope bruennichi</name>
    <name type="common">Wasp spider</name>
    <name type="synonym">Aranea bruennichi</name>
    <dbReference type="NCBI Taxonomy" id="94029"/>
    <lineage>
        <taxon>Eukaryota</taxon>
        <taxon>Metazoa</taxon>
        <taxon>Ecdysozoa</taxon>
        <taxon>Arthropoda</taxon>
        <taxon>Chelicerata</taxon>
        <taxon>Arachnida</taxon>
        <taxon>Araneae</taxon>
        <taxon>Araneomorphae</taxon>
        <taxon>Entelegynae</taxon>
        <taxon>Araneoidea</taxon>
        <taxon>Araneidae</taxon>
        <taxon>Argiope</taxon>
    </lineage>
</organism>
<reference evidence="4" key="2">
    <citation type="submission" date="2020-06" db="EMBL/GenBank/DDBJ databases">
        <authorList>
            <person name="Sheffer M."/>
        </authorList>
    </citation>
    <scope>NUCLEOTIDE SEQUENCE</scope>
</reference>
<keyword evidence="1" id="KW-0479">Metal-binding</keyword>
<accession>A0A8T0FCQ2</accession>
<dbReference type="PROSITE" id="PS50157">
    <property type="entry name" value="ZINC_FINGER_C2H2_2"/>
    <property type="match status" value="1"/>
</dbReference>
<keyword evidence="1" id="KW-0862">Zinc</keyword>
<feature type="region of interest" description="Disordered" evidence="2">
    <location>
        <begin position="212"/>
        <end position="241"/>
    </location>
</feature>
<dbReference type="InterPro" id="IPR036236">
    <property type="entry name" value="Znf_C2H2_sf"/>
</dbReference>
<feature type="domain" description="C2H2-type" evidence="3">
    <location>
        <begin position="272"/>
        <end position="299"/>
    </location>
</feature>
<dbReference type="EMBL" id="JABXBU010000015">
    <property type="protein sequence ID" value="KAF8788102.1"/>
    <property type="molecule type" value="Genomic_DNA"/>
</dbReference>
<dbReference type="PROSITE" id="PS00028">
    <property type="entry name" value="ZINC_FINGER_C2H2_1"/>
    <property type="match status" value="1"/>
</dbReference>
<evidence type="ECO:0000259" key="3">
    <source>
        <dbReference type="PROSITE" id="PS50157"/>
    </source>
</evidence>
<name>A0A8T0FCQ2_ARGBR</name>
<evidence type="ECO:0000256" key="1">
    <source>
        <dbReference type="PROSITE-ProRule" id="PRU00042"/>
    </source>
</evidence>
<dbReference type="GO" id="GO:0008270">
    <property type="term" value="F:zinc ion binding"/>
    <property type="evidence" value="ECO:0007669"/>
    <property type="project" value="UniProtKB-KW"/>
</dbReference>
<evidence type="ECO:0000313" key="5">
    <source>
        <dbReference type="Proteomes" id="UP000807504"/>
    </source>
</evidence>
<keyword evidence="5" id="KW-1185">Reference proteome</keyword>
<keyword evidence="1" id="KW-0863">Zinc-finger</keyword>
<dbReference type="AlphaFoldDB" id="A0A8T0FCQ2"/>
<gene>
    <name evidence="4" type="ORF">HNY73_009637</name>
</gene>
<evidence type="ECO:0000256" key="2">
    <source>
        <dbReference type="SAM" id="MobiDB-lite"/>
    </source>
</evidence>
<evidence type="ECO:0000313" key="4">
    <source>
        <dbReference type="EMBL" id="KAF8788102.1"/>
    </source>
</evidence>
<proteinExistence type="predicted"/>
<feature type="region of interest" description="Disordered" evidence="2">
    <location>
        <begin position="366"/>
        <end position="399"/>
    </location>
</feature>
<protein>
    <recommendedName>
        <fullName evidence="3">C2H2-type domain-containing protein</fullName>
    </recommendedName>
</protein>
<feature type="compositionally biased region" description="Polar residues" evidence="2">
    <location>
        <begin position="212"/>
        <end position="223"/>
    </location>
</feature>
<comment type="caution">
    <text evidence="4">The sequence shown here is derived from an EMBL/GenBank/DDBJ whole genome shotgun (WGS) entry which is preliminary data.</text>
</comment>
<sequence>MLGNVDENKILKSIADVLEVDEYEFISLAGEELPELSSVCDEIFKKISNSSIDVSLLKEETLGTDQQTSLCSENSFMYNKCSVGDTHAVPSPSRLPFNESKNRLCQEEFHKKPYHLLPKNVKRGTREICRKVFKESQNFKRHTEIKQRLEGAHVNTILQDIDEELHLDENEFIILDSEQLPELSTICIEIFNKISDHYNDYDLSKEVIDQHNSSRPVTFSENSETYDKRSVSDVHAAPGPSRLPFNESKGSVCKEEFQPKPYQGEPINVKLLTCKFCQNVYKDKYILRTHMQTHEGEKKTQIEQLPELGSVCTEIFNRISDPCTVSGVSKEVTFGTGPQIGQGTSSLALPELSSVCNEIFNRNPDPYNDSNLSKQVTSGANQEIGSNPVSFSEKSKKLQ</sequence>
<reference evidence="4" key="1">
    <citation type="journal article" date="2020" name="bioRxiv">
        <title>Chromosome-level reference genome of the European wasp spider Argiope bruennichi: a resource for studies on range expansion and evolutionary adaptation.</title>
        <authorList>
            <person name="Sheffer M.M."/>
            <person name="Hoppe A."/>
            <person name="Krehenwinkel H."/>
            <person name="Uhl G."/>
            <person name="Kuss A.W."/>
            <person name="Jensen L."/>
            <person name="Jensen C."/>
            <person name="Gillespie R.G."/>
            <person name="Hoff K.J."/>
            <person name="Prost S."/>
        </authorList>
    </citation>
    <scope>NUCLEOTIDE SEQUENCE</scope>
</reference>
<dbReference type="Proteomes" id="UP000807504">
    <property type="component" value="Unassembled WGS sequence"/>
</dbReference>